<comment type="subcellular location">
    <subcellularLocation>
        <location evidence="1">Nucleus</location>
    </subcellularLocation>
</comment>
<dbReference type="EMBL" id="JASPKZ010004175">
    <property type="protein sequence ID" value="KAJ9590976.1"/>
    <property type="molecule type" value="Genomic_DNA"/>
</dbReference>
<gene>
    <name evidence="7" type="ORF">L9F63_015982</name>
</gene>
<feature type="region of interest" description="Disordered" evidence="5">
    <location>
        <begin position="84"/>
        <end position="104"/>
    </location>
</feature>
<dbReference type="GO" id="GO:0001228">
    <property type="term" value="F:DNA-binding transcription activator activity, RNA polymerase II-specific"/>
    <property type="evidence" value="ECO:0007669"/>
    <property type="project" value="TreeGrafter"/>
</dbReference>
<evidence type="ECO:0000256" key="2">
    <source>
        <dbReference type="ARBA" id="ARBA00023125"/>
    </source>
</evidence>
<dbReference type="GO" id="GO:0000978">
    <property type="term" value="F:RNA polymerase II cis-regulatory region sequence-specific DNA binding"/>
    <property type="evidence" value="ECO:0007669"/>
    <property type="project" value="TreeGrafter"/>
</dbReference>
<dbReference type="AlphaFoldDB" id="A0AAD8A237"/>
<evidence type="ECO:0000256" key="3">
    <source>
        <dbReference type="ARBA" id="ARBA00023242"/>
    </source>
</evidence>
<reference evidence="7" key="2">
    <citation type="submission" date="2023-05" db="EMBL/GenBank/DDBJ databases">
        <authorList>
            <person name="Fouks B."/>
        </authorList>
    </citation>
    <scope>NUCLEOTIDE SEQUENCE</scope>
    <source>
        <strain evidence="7">Stay&amp;Tobe</strain>
        <tissue evidence="7">Testes</tissue>
    </source>
</reference>
<dbReference type="GO" id="GO:0000122">
    <property type="term" value="P:negative regulation of transcription by RNA polymerase II"/>
    <property type="evidence" value="ECO:0007669"/>
    <property type="project" value="TreeGrafter"/>
</dbReference>
<dbReference type="CDD" id="cd01388">
    <property type="entry name" value="HMG-box_SoxB"/>
    <property type="match status" value="1"/>
</dbReference>
<evidence type="ECO:0000256" key="5">
    <source>
        <dbReference type="SAM" id="MobiDB-lite"/>
    </source>
</evidence>
<feature type="DNA-binding region" description="HMG box" evidence="4">
    <location>
        <begin position="112"/>
        <end position="180"/>
    </location>
</feature>
<dbReference type="GO" id="GO:0005634">
    <property type="term" value="C:nucleus"/>
    <property type="evidence" value="ECO:0007669"/>
    <property type="project" value="UniProtKB-SubCell"/>
</dbReference>
<keyword evidence="3 4" id="KW-0539">Nucleus</keyword>
<dbReference type="GO" id="GO:0030182">
    <property type="term" value="P:neuron differentiation"/>
    <property type="evidence" value="ECO:0007669"/>
    <property type="project" value="TreeGrafter"/>
</dbReference>
<evidence type="ECO:0000256" key="1">
    <source>
        <dbReference type="ARBA" id="ARBA00004123"/>
    </source>
</evidence>
<dbReference type="FunFam" id="1.10.30.10:FF:000002">
    <property type="entry name" value="transcription factor Sox-2"/>
    <property type="match status" value="1"/>
</dbReference>
<proteinExistence type="predicted"/>
<dbReference type="PANTHER" id="PTHR10270:SF324">
    <property type="entry name" value="SOX DOMAIN-CONTAINING PROTEIN DICHAETE-RELATED"/>
    <property type="match status" value="1"/>
</dbReference>
<name>A0AAD8A237_DIPPU</name>
<dbReference type="Gene3D" id="1.10.30.10">
    <property type="entry name" value="High mobility group box domain"/>
    <property type="match status" value="1"/>
</dbReference>
<comment type="caution">
    <text evidence="7">The sequence shown here is derived from an EMBL/GenBank/DDBJ whole genome shotgun (WGS) entry which is preliminary data.</text>
</comment>
<evidence type="ECO:0000313" key="8">
    <source>
        <dbReference type="Proteomes" id="UP001233999"/>
    </source>
</evidence>
<keyword evidence="2 4" id="KW-0238">DNA-binding</keyword>
<dbReference type="Proteomes" id="UP001233999">
    <property type="component" value="Unassembled WGS sequence"/>
</dbReference>
<feature type="non-terminal residue" evidence="7">
    <location>
        <position position="363"/>
    </location>
</feature>
<evidence type="ECO:0000259" key="6">
    <source>
        <dbReference type="PROSITE" id="PS50118"/>
    </source>
</evidence>
<dbReference type="InterPro" id="IPR050140">
    <property type="entry name" value="SRY-related_HMG-box_TF-like"/>
</dbReference>
<dbReference type="InterPro" id="IPR036910">
    <property type="entry name" value="HMG_box_dom_sf"/>
</dbReference>
<evidence type="ECO:0000313" key="7">
    <source>
        <dbReference type="EMBL" id="KAJ9590976.1"/>
    </source>
</evidence>
<dbReference type="PANTHER" id="PTHR10270">
    <property type="entry name" value="SOX TRANSCRIPTION FACTOR"/>
    <property type="match status" value="1"/>
</dbReference>
<dbReference type="Pfam" id="PF00505">
    <property type="entry name" value="HMG_box"/>
    <property type="match status" value="1"/>
</dbReference>
<accession>A0AAD8A237</accession>
<reference evidence="7" key="1">
    <citation type="journal article" date="2023" name="IScience">
        <title>Live-bearing cockroach genome reveals convergent evolutionary mechanisms linked to viviparity in insects and beyond.</title>
        <authorList>
            <person name="Fouks B."/>
            <person name="Harrison M.C."/>
            <person name="Mikhailova A.A."/>
            <person name="Marchal E."/>
            <person name="English S."/>
            <person name="Carruthers M."/>
            <person name="Jennings E.C."/>
            <person name="Chiamaka E.L."/>
            <person name="Frigard R.A."/>
            <person name="Pippel M."/>
            <person name="Attardo G.M."/>
            <person name="Benoit J.B."/>
            <person name="Bornberg-Bauer E."/>
            <person name="Tobe S.S."/>
        </authorList>
    </citation>
    <scope>NUCLEOTIDE SEQUENCE</scope>
    <source>
        <strain evidence="7">Stay&amp;Tobe</strain>
    </source>
</reference>
<evidence type="ECO:0000256" key="4">
    <source>
        <dbReference type="PROSITE-ProRule" id="PRU00267"/>
    </source>
</evidence>
<dbReference type="PROSITE" id="PS50118">
    <property type="entry name" value="HMG_BOX_2"/>
    <property type="match status" value="1"/>
</dbReference>
<feature type="non-terminal residue" evidence="7">
    <location>
        <position position="1"/>
    </location>
</feature>
<feature type="compositionally biased region" description="Low complexity" evidence="5">
    <location>
        <begin position="84"/>
        <end position="96"/>
    </location>
</feature>
<feature type="domain" description="HMG box" evidence="6">
    <location>
        <begin position="112"/>
        <end position="180"/>
    </location>
</feature>
<sequence length="363" mass="39881">VSPNGCHGNRVQVLYGNSTDSPALTFPRQCYRYGYSVGVTDLLTNQRNKQIEQGLLFHCKPGSATTAAPLNFLKHPYFFSTSSGSTSTSSSSSASSPPMMNGNKGLHAQEHIKRPMNAFMVWSRGQRRKMAQENPKMHNSEISKRLGAEWKLLTEMEKRPFIDEAKRLRALHMKEHPDYKYRPRRKPKSLMKKEPKFGFSLSPLLSSGMEPLHGIPRSLLPPLPPPGPPPHPLLGTDSDLKFPRSIFPPFPYPLYPLHKLHPEDLASSSGTSKTAADLAFQALYGSSLYTHAAAAAAASWNTAAPCMVPCGCAPTPSQSSPTPPDIKRPVAYVLVKPEENFPSSPANSSPHPPTAVSNRLQKH</sequence>
<dbReference type="SMART" id="SM00398">
    <property type="entry name" value="HMG"/>
    <property type="match status" value="1"/>
</dbReference>
<feature type="region of interest" description="Disordered" evidence="5">
    <location>
        <begin position="339"/>
        <end position="363"/>
    </location>
</feature>
<dbReference type="GO" id="GO:0007420">
    <property type="term" value="P:brain development"/>
    <property type="evidence" value="ECO:0007669"/>
    <property type="project" value="TreeGrafter"/>
</dbReference>
<protein>
    <recommendedName>
        <fullName evidence="6">HMG box domain-containing protein</fullName>
    </recommendedName>
</protein>
<organism evidence="7 8">
    <name type="scientific">Diploptera punctata</name>
    <name type="common">Pacific beetle cockroach</name>
    <dbReference type="NCBI Taxonomy" id="6984"/>
    <lineage>
        <taxon>Eukaryota</taxon>
        <taxon>Metazoa</taxon>
        <taxon>Ecdysozoa</taxon>
        <taxon>Arthropoda</taxon>
        <taxon>Hexapoda</taxon>
        <taxon>Insecta</taxon>
        <taxon>Pterygota</taxon>
        <taxon>Neoptera</taxon>
        <taxon>Polyneoptera</taxon>
        <taxon>Dictyoptera</taxon>
        <taxon>Blattodea</taxon>
        <taxon>Blaberoidea</taxon>
        <taxon>Blaberidae</taxon>
        <taxon>Diplopterinae</taxon>
        <taxon>Diploptera</taxon>
    </lineage>
</organism>
<dbReference type="SUPFAM" id="SSF47095">
    <property type="entry name" value="HMG-box"/>
    <property type="match status" value="1"/>
</dbReference>
<dbReference type="InterPro" id="IPR009071">
    <property type="entry name" value="HMG_box_dom"/>
</dbReference>
<keyword evidence="8" id="KW-1185">Reference proteome</keyword>